<dbReference type="InterPro" id="IPR029021">
    <property type="entry name" value="Prot-tyrosine_phosphatase-like"/>
</dbReference>
<dbReference type="OrthoDB" id="449382at2759"/>
<dbReference type="Pfam" id="PF13350">
    <property type="entry name" value="Y_phosphatase3"/>
    <property type="match status" value="1"/>
</dbReference>
<feature type="region of interest" description="Disordered" evidence="1">
    <location>
        <begin position="1"/>
        <end position="26"/>
    </location>
</feature>
<organism evidence="2 3">
    <name type="scientific">Venustampulla echinocandica</name>
    <dbReference type="NCBI Taxonomy" id="2656787"/>
    <lineage>
        <taxon>Eukaryota</taxon>
        <taxon>Fungi</taxon>
        <taxon>Dikarya</taxon>
        <taxon>Ascomycota</taxon>
        <taxon>Pezizomycotina</taxon>
        <taxon>Leotiomycetes</taxon>
        <taxon>Helotiales</taxon>
        <taxon>Pleuroascaceae</taxon>
        <taxon>Venustampulla</taxon>
    </lineage>
</organism>
<dbReference type="RefSeq" id="XP_031874309.1">
    <property type="nucleotide sequence ID" value="XM_032010255.1"/>
</dbReference>
<accession>A0A370U1N2</accession>
<dbReference type="Proteomes" id="UP000254866">
    <property type="component" value="Unassembled WGS sequence"/>
</dbReference>
<dbReference type="PROSITE" id="PS00383">
    <property type="entry name" value="TYR_PHOSPHATASE_1"/>
    <property type="match status" value="1"/>
</dbReference>
<dbReference type="EMBL" id="NPIC01000001">
    <property type="protein sequence ID" value="RDL41653.1"/>
    <property type="molecule type" value="Genomic_DNA"/>
</dbReference>
<evidence type="ECO:0000313" key="2">
    <source>
        <dbReference type="EMBL" id="RDL41653.1"/>
    </source>
</evidence>
<gene>
    <name evidence="2" type="ORF">BP5553_01632</name>
</gene>
<proteinExistence type="predicted"/>
<evidence type="ECO:0000256" key="1">
    <source>
        <dbReference type="SAM" id="MobiDB-lite"/>
    </source>
</evidence>
<sequence length="292" mass="32095">MAALAEQAQPSSQKPNEKGREFQPPFVPIDGLNNFRDIGGWPISSPSRPNSKVRSGILYRGPDLGPITDRGAQQMKDIGVEVIFDIRSVPQIVRAGGVKELEGIQRVWCPVFQESDYTPEKAGARYTQYSSEGTDGIVQAFEDILANGATTAFRPILLHLASLPNAPRPPAAMIHCTTGNNRSGVFVGTLLSLLGVPTSSITAEYALSEIGLRAGRDEVVERLMKNPKFRDSIGDGEQGRRRAMRMVGAREESMRAMLEMLQRRWGGAEGYMRDSVGLHDEEIERVKKVLTT</sequence>
<dbReference type="Gene3D" id="3.90.190.10">
    <property type="entry name" value="Protein tyrosine phosphatase superfamily"/>
    <property type="match status" value="1"/>
</dbReference>
<dbReference type="SUPFAM" id="SSF52799">
    <property type="entry name" value="(Phosphotyrosine protein) phosphatases II"/>
    <property type="match status" value="1"/>
</dbReference>
<keyword evidence="3" id="KW-1185">Reference proteome</keyword>
<dbReference type="InterPro" id="IPR016130">
    <property type="entry name" value="Tyr_Pase_AS"/>
</dbReference>
<dbReference type="STRING" id="2656787.A0A370U1N2"/>
<dbReference type="PANTHER" id="PTHR31126:SF1">
    <property type="entry name" value="TYROSINE SPECIFIC PROTEIN PHOSPHATASES DOMAIN-CONTAINING PROTEIN"/>
    <property type="match status" value="1"/>
</dbReference>
<comment type="caution">
    <text evidence="2">The sequence shown here is derived from an EMBL/GenBank/DDBJ whole genome shotgun (WGS) entry which is preliminary data.</text>
</comment>
<dbReference type="AlphaFoldDB" id="A0A370U1N2"/>
<name>A0A370U1N2_9HELO</name>
<protein>
    <submittedName>
        <fullName evidence="2">Putative Tyrosine-protein phosphatase</fullName>
    </submittedName>
</protein>
<evidence type="ECO:0000313" key="3">
    <source>
        <dbReference type="Proteomes" id="UP000254866"/>
    </source>
</evidence>
<dbReference type="GeneID" id="43594481"/>
<reference evidence="2 3" key="1">
    <citation type="journal article" date="2018" name="IMA Fungus">
        <title>IMA Genome-F 9: Draft genome sequence of Annulohypoxylon stygium, Aspergillus mulundensis, Berkeleyomyces basicola (syn. Thielaviopsis basicola), Ceratocystis smalleyi, two Cercospora beticola strains, Coleophoma cylindrospora, Fusarium fracticaudum, Phialophora cf. hyalina, and Morchella septimelata.</title>
        <authorList>
            <person name="Wingfield B.D."/>
            <person name="Bills G.F."/>
            <person name="Dong Y."/>
            <person name="Huang W."/>
            <person name="Nel W.J."/>
            <person name="Swalarsk-Parry B.S."/>
            <person name="Vaghefi N."/>
            <person name="Wilken P.M."/>
            <person name="An Z."/>
            <person name="de Beer Z.W."/>
            <person name="De Vos L."/>
            <person name="Chen L."/>
            <person name="Duong T.A."/>
            <person name="Gao Y."/>
            <person name="Hammerbacher A."/>
            <person name="Kikkert J.R."/>
            <person name="Li Y."/>
            <person name="Li H."/>
            <person name="Li K."/>
            <person name="Li Q."/>
            <person name="Liu X."/>
            <person name="Ma X."/>
            <person name="Naidoo K."/>
            <person name="Pethybridge S.J."/>
            <person name="Sun J."/>
            <person name="Steenkamp E.T."/>
            <person name="van der Nest M.A."/>
            <person name="van Wyk S."/>
            <person name="Wingfield M.J."/>
            <person name="Xiong C."/>
            <person name="Yue Q."/>
            <person name="Zhang X."/>
        </authorList>
    </citation>
    <scope>NUCLEOTIDE SEQUENCE [LARGE SCALE GENOMIC DNA]</scope>
    <source>
        <strain evidence="2 3">BP 5553</strain>
    </source>
</reference>
<dbReference type="InterPro" id="IPR026893">
    <property type="entry name" value="Tyr/Ser_Pase_IphP-type"/>
</dbReference>
<dbReference type="GO" id="GO:0004721">
    <property type="term" value="F:phosphoprotein phosphatase activity"/>
    <property type="evidence" value="ECO:0007669"/>
    <property type="project" value="InterPro"/>
</dbReference>
<dbReference type="PANTHER" id="PTHR31126">
    <property type="entry name" value="TYROSINE-PROTEIN PHOSPHATASE"/>
    <property type="match status" value="1"/>
</dbReference>